<evidence type="ECO:0000259" key="1">
    <source>
        <dbReference type="Pfam" id="PF06889"/>
    </source>
</evidence>
<feature type="domain" description="DUF1266" evidence="1">
    <location>
        <begin position="119"/>
        <end position="260"/>
    </location>
</feature>
<dbReference type="RefSeq" id="WP_420041933.1">
    <property type="nucleotide sequence ID" value="NZ_CP128986.1"/>
</dbReference>
<proteinExistence type="predicted"/>
<reference evidence="2" key="1">
    <citation type="submission" date="2023-06" db="EMBL/GenBank/DDBJ databases">
        <title>Gordonia sp. nov. and Pseudochrobactrum sp. nov., two species isolated from the burying beetle Nicrophorus vespilloides.</title>
        <authorList>
            <person name="Poehlein A."/>
            <person name="Guzman J."/>
            <person name="Daniel R."/>
            <person name="Vilcinskas A."/>
        </authorList>
    </citation>
    <scope>NUCLEOTIDE SEQUENCE</scope>
    <source>
        <strain evidence="2">MP11Mi</strain>
    </source>
</reference>
<gene>
    <name evidence="2" type="ORF">MP11Mi_18110</name>
</gene>
<accession>A0AA97CUF8</accession>
<protein>
    <recommendedName>
        <fullName evidence="1">DUF1266 domain-containing protein</fullName>
    </recommendedName>
</protein>
<dbReference type="InterPro" id="IPR009677">
    <property type="entry name" value="DUF1266"/>
</dbReference>
<dbReference type="EMBL" id="CP128986">
    <property type="protein sequence ID" value="WOC12720.1"/>
    <property type="molecule type" value="Genomic_DNA"/>
</dbReference>
<organism evidence="2">
    <name type="scientific">Gordonia sp. MP11Mi</name>
    <dbReference type="NCBI Taxonomy" id="3022769"/>
    <lineage>
        <taxon>Bacteria</taxon>
        <taxon>Bacillati</taxon>
        <taxon>Actinomycetota</taxon>
        <taxon>Actinomycetes</taxon>
        <taxon>Mycobacteriales</taxon>
        <taxon>Gordoniaceae</taxon>
        <taxon>Gordonia</taxon>
    </lineage>
</organism>
<evidence type="ECO:0000313" key="2">
    <source>
        <dbReference type="EMBL" id="WOC12720.1"/>
    </source>
</evidence>
<name>A0AA97CUF8_9ACTN</name>
<dbReference type="Pfam" id="PF06889">
    <property type="entry name" value="DUF1266"/>
    <property type="match status" value="1"/>
</dbReference>
<sequence>MDRDTANTRYGAGVYAAATSTIVVDPNGPLYDDQAQALALDAMSATEGCIAWNSLVTGDVSTYEVRVNLSRNGIDSTADWVAHLGDCLEPDMFGDLGFVLSARAEMMRRDGHAISLAHWQGELHELLAAGEQDQSAHDAVDRLCPAVAEVDEWIADAGLLPEGTVLRSLTGVQCSRVVTAVRWGAQSGYGDRAAVRQGLLAARDLAGAEFADWAEIGTSTLAGWTLHEPPERRRAAWDAGLPALATLLTAVDSPWRNLDFPLTADFTGLPDWFGDD</sequence>
<dbReference type="AlphaFoldDB" id="A0AA97CUF8"/>